<gene>
    <name evidence="7" type="ORF">S40285_03830</name>
</gene>
<dbReference type="Pfam" id="PF14500">
    <property type="entry name" value="MMS19_N"/>
    <property type="match status" value="1"/>
</dbReference>
<dbReference type="GO" id="GO:0016226">
    <property type="term" value="P:iron-sulfur cluster assembly"/>
    <property type="evidence" value="ECO:0007669"/>
    <property type="project" value="UniProtKB-UniRule"/>
</dbReference>
<organism evidence="7 8">
    <name type="scientific">Stachybotrys chlorohalonatus (strain IBT 40285)</name>
    <dbReference type="NCBI Taxonomy" id="1283841"/>
    <lineage>
        <taxon>Eukaryota</taxon>
        <taxon>Fungi</taxon>
        <taxon>Dikarya</taxon>
        <taxon>Ascomycota</taxon>
        <taxon>Pezizomycotina</taxon>
        <taxon>Sordariomycetes</taxon>
        <taxon>Hypocreomycetidae</taxon>
        <taxon>Hypocreales</taxon>
        <taxon>Stachybotryaceae</taxon>
        <taxon>Stachybotrys</taxon>
    </lineage>
</organism>
<evidence type="ECO:0000256" key="1">
    <source>
        <dbReference type="ARBA" id="ARBA00004123"/>
    </source>
</evidence>
<comment type="function">
    <text evidence="4">Key component of the cytosolic iron-sulfur protein assembly (CIA) complex, a multiprotein complex that mediates the incorporation of iron-sulfur cluster into apoproteins specifically involved in DNA metabolism and genomic integrity. In the CIA complex, MMS19 acts as an adapter between early-acting CIA components and a subset of cellular target iron-sulfur proteins.</text>
</comment>
<dbReference type="PANTHER" id="PTHR12891">
    <property type="entry name" value="DNA REPAIR/TRANSCRIPTION PROTEIN MET18/MMS19"/>
    <property type="match status" value="1"/>
</dbReference>
<keyword evidence="2" id="KW-0677">Repeat</keyword>
<sequence>MADFRQLALEFVLADDEKTLTRLSQTAATELQNAPPNTNPVARWVEAVQPWMPGHNEDAMDTTDETPDWTARARALDFLARTLGYISKDTLKPSQVIDVRQVKLLVAFFGAMFDVDHKAGIQASATALSTITDMKSFQPQSANDIISKVCALKDDFPRQVAKTRLTVHQLLRQLVSNPDVADDLQRKHGDAAGFIRDLVQLCKSERDPDCLMVWFDVLRIFLSEYSLSDEILEEVYGCFKSYFPITLPRSSQSGVTPDELKLQLRQCFSSNQKLAKHVFPFLIGKLDQGDAITVNVKLDILRTTNACLEKYSDPEKSIKPYINTIWSSLKYEVRNGEIEDTIWATLEVLKTLTTRLSGDDLRDFTLTVTRECVNDFSNANFTASSGRLLVGILSASPSAFVLMVSPALTHIKDNLRHRKSPAHSLDLLKILHIILETRILLTGANMTTQEKSDFSAVDTVFKSLYDDVYKGPVGLGSKENLSEEDTKIATQAVQGVGALICQQVAHPAVESGPPNDSTSQLLLPGKTCSDICEALFAIITETTGRKARSKESDDLVNETTKALQRAVHAYGSCYQPLVDQALKIVSSTWTTNGADGVEVIQSLCLFLAFIGCAELPNTLGDGISHYLYLIRALTAELFAAIDAGSHPSVWCALVAGLQSAARYFNDANLAKSPSKEHALPAESWQDRIVKKYPALDSLGGQSEVKDQRAETVSKVSSAGEARNDFLLISLFTARQLYRKIITSSTSTGQPLSLRDGIARSDDGSLQQYLHLISTFAGFVVHELSEPHQLALGAEAYAFNLFHEDVISIPPQPADDQQPSESGSWNWLLSGEVNVLSLGILETLRPTAVERLFDAGVGQAILLASIKALSTVEDETVRSISQAIVTILANKFKIESLPSLLSAIEEQASATLNTKPSDSSTAEQTFNVAQVTAFYPIANGLVRRGSGRQAPATLGLLRRAPRDPAAGYRFARSLEMLVAPQSFLTKENYAVVKPLWLQKAYVELVKPLLSVATGSDTEIQDLLIKMNHGIGALSMAKHMDFAIFEDDSEAMLRVSIMTAQSLGTGLDTQASLEVLKTTLFKAPGKAQGHLRSLVDICVQCFSTKATSTTRQQPDWLPADYASSADDPSSQAACGRLGLEILGGMPAAFEASQLLPFAPMVGKELTIACGHHVRDLRKLARLARAAWAGLK</sequence>
<dbReference type="AlphaFoldDB" id="A0A084QFT2"/>
<evidence type="ECO:0000313" key="8">
    <source>
        <dbReference type="Proteomes" id="UP000028524"/>
    </source>
</evidence>
<keyword evidence="4" id="KW-0227">DNA damage</keyword>
<proteinExistence type="inferred from homology"/>
<keyword evidence="4" id="KW-0234">DNA repair</keyword>
<reference evidence="7 8" key="1">
    <citation type="journal article" date="2014" name="BMC Genomics">
        <title>Comparative genome sequencing reveals chemotype-specific gene clusters in the toxigenic black mold Stachybotrys.</title>
        <authorList>
            <person name="Semeiks J."/>
            <person name="Borek D."/>
            <person name="Otwinowski Z."/>
            <person name="Grishin N.V."/>
        </authorList>
    </citation>
    <scope>NUCLEOTIDE SEQUENCE [LARGE SCALE GENOMIC DNA]</scope>
    <source>
        <strain evidence="7 8">IBT 40285</strain>
    </source>
</reference>
<dbReference type="STRING" id="1283841.A0A084QFT2"/>
<dbReference type="InParanoid" id="A0A084QFT2"/>
<dbReference type="InterPro" id="IPR024687">
    <property type="entry name" value="MMS19_C"/>
</dbReference>
<dbReference type="GO" id="GO:0051604">
    <property type="term" value="P:protein maturation"/>
    <property type="evidence" value="ECO:0007669"/>
    <property type="project" value="UniProtKB-UniRule"/>
</dbReference>
<feature type="domain" description="MMS19 N-terminal" evidence="6">
    <location>
        <begin position="67"/>
        <end position="333"/>
    </location>
</feature>
<evidence type="ECO:0000256" key="2">
    <source>
        <dbReference type="ARBA" id="ARBA00022737"/>
    </source>
</evidence>
<dbReference type="InterPro" id="IPR016024">
    <property type="entry name" value="ARM-type_fold"/>
</dbReference>
<evidence type="ECO:0000256" key="4">
    <source>
        <dbReference type="RuleBase" id="RU367072"/>
    </source>
</evidence>
<evidence type="ECO:0000256" key="3">
    <source>
        <dbReference type="ARBA" id="ARBA00023242"/>
    </source>
</evidence>
<dbReference type="InterPro" id="IPR029240">
    <property type="entry name" value="MMS19_N"/>
</dbReference>
<dbReference type="SUPFAM" id="SSF48371">
    <property type="entry name" value="ARM repeat"/>
    <property type="match status" value="1"/>
</dbReference>
<accession>A0A084QFT2</accession>
<feature type="domain" description="MMS19 C-terminal" evidence="5">
    <location>
        <begin position="766"/>
        <end position="1108"/>
    </location>
</feature>
<dbReference type="OMA" id="RYFNDAC"/>
<comment type="subcellular location">
    <subcellularLocation>
        <location evidence="1 4">Nucleus</location>
    </subcellularLocation>
</comment>
<dbReference type="GO" id="GO:0006281">
    <property type="term" value="P:DNA repair"/>
    <property type="evidence" value="ECO:0007669"/>
    <property type="project" value="UniProtKB-UniRule"/>
</dbReference>
<evidence type="ECO:0000259" key="6">
    <source>
        <dbReference type="Pfam" id="PF14500"/>
    </source>
</evidence>
<protein>
    <recommendedName>
        <fullName evidence="4">MMS19 nucleotide excision repair protein</fullName>
    </recommendedName>
</protein>
<dbReference type="GO" id="GO:0005634">
    <property type="term" value="C:nucleus"/>
    <property type="evidence" value="ECO:0007669"/>
    <property type="project" value="UniProtKB-SubCell"/>
</dbReference>
<name>A0A084QFT2_STAC4</name>
<dbReference type="PANTHER" id="PTHR12891:SF0">
    <property type="entry name" value="MMS19 NUCLEOTIDE EXCISION REPAIR PROTEIN HOMOLOG"/>
    <property type="match status" value="1"/>
</dbReference>
<dbReference type="InterPro" id="IPR039920">
    <property type="entry name" value="MMS19"/>
</dbReference>
<keyword evidence="8" id="KW-1185">Reference proteome</keyword>
<dbReference type="HOGENOM" id="CLU_007956_0_0_1"/>
<evidence type="ECO:0000259" key="5">
    <source>
        <dbReference type="Pfam" id="PF12460"/>
    </source>
</evidence>
<dbReference type="Pfam" id="PF12460">
    <property type="entry name" value="MMS19_C"/>
    <property type="match status" value="1"/>
</dbReference>
<comment type="similarity">
    <text evidence="4">Belongs to the MET18/MMS19 family.</text>
</comment>
<keyword evidence="3 4" id="KW-0539">Nucleus</keyword>
<dbReference type="EMBL" id="KL660776">
    <property type="protein sequence ID" value="KFA62817.1"/>
    <property type="molecule type" value="Genomic_DNA"/>
</dbReference>
<dbReference type="OrthoDB" id="342900at2759"/>
<dbReference type="GO" id="GO:0097361">
    <property type="term" value="C:cytosolic [4Fe-4S] assembly targeting complex"/>
    <property type="evidence" value="ECO:0007669"/>
    <property type="project" value="UniProtKB-UniRule"/>
</dbReference>
<evidence type="ECO:0000313" key="7">
    <source>
        <dbReference type="EMBL" id="KFA62817.1"/>
    </source>
</evidence>
<dbReference type="Proteomes" id="UP000028524">
    <property type="component" value="Unassembled WGS sequence"/>
</dbReference>